<feature type="transmembrane region" description="Helical" evidence="1">
    <location>
        <begin position="51"/>
        <end position="75"/>
    </location>
</feature>
<evidence type="ECO:0000313" key="3">
    <source>
        <dbReference type="Proteomes" id="UP000242287"/>
    </source>
</evidence>
<name>A0A2A9NQD0_9AGAR</name>
<proteinExistence type="predicted"/>
<dbReference type="AlphaFoldDB" id="A0A2A9NQD0"/>
<keyword evidence="1" id="KW-0812">Transmembrane</keyword>
<accession>A0A2A9NQD0</accession>
<reference evidence="2 3" key="1">
    <citation type="submission" date="2014-02" db="EMBL/GenBank/DDBJ databases">
        <title>Transposable element dynamics among asymbiotic and ectomycorrhizal Amanita fungi.</title>
        <authorList>
            <consortium name="DOE Joint Genome Institute"/>
            <person name="Hess J."/>
            <person name="Skrede I."/>
            <person name="Wolfe B."/>
            <person name="LaButti K."/>
            <person name="Ohm R.A."/>
            <person name="Grigoriev I.V."/>
            <person name="Pringle A."/>
        </authorList>
    </citation>
    <scope>NUCLEOTIDE SEQUENCE [LARGE SCALE GENOMIC DNA]</scope>
    <source>
        <strain evidence="2 3">SKay4041</strain>
    </source>
</reference>
<evidence type="ECO:0000313" key="2">
    <source>
        <dbReference type="EMBL" id="PFH49893.1"/>
    </source>
</evidence>
<protein>
    <recommendedName>
        <fullName evidence="4">Transmembrane protein</fullName>
    </recommendedName>
</protein>
<feature type="transmembrane region" description="Helical" evidence="1">
    <location>
        <begin position="160"/>
        <end position="184"/>
    </location>
</feature>
<feature type="transmembrane region" description="Helical" evidence="1">
    <location>
        <begin position="196"/>
        <end position="222"/>
    </location>
</feature>
<feature type="transmembrane region" description="Helical" evidence="1">
    <location>
        <begin position="118"/>
        <end position="140"/>
    </location>
</feature>
<keyword evidence="1" id="KW-0472">Membrane</keyword>
<sequence>MSNLTNAAFITTCIQSFLYGIYFTTCLHCVRWLAFSDEGWSPRRDIRWAMLWVTLSIFVLTTTDLALTLMLTVTAVKSGTIIAYANVVILTIERLTSVITDYVLMYRCWIIYSRSRRVMIVPVLLWLATVACLIAGTSWATMEIRTNNLQFTHINNISMAFFACTIVLNIYTTSAIILRIWLVARNSIGSGRQFHFAIRVVVESGLLYTTTSIMLLCALAVGRTSGYSMTTFPRVLLSAINFSMTGIAFNLLLMRTSHYRVHREVDVISLPEVRFAEVTVDSNRTTSRGEFDNFTATPSTTNAVEDQHHHESGCRWEKVIR</sequence>
<dbReference type="Proteomes" id="UP000242287">
    <property type="component" value="Unassembled WGS sequence"/>
</dbReference>
<keyword evidence="1" id="KW-1133">Transmembrane helix</keyword>
<evidence type="ECO:0008006" key="4">
    <source>
        <dbReference type="Google" id="ProtNLM"/>
    </source>
</evidence>
<gene>
    <name evidence="2" type="ORF">AMATHDRAFT_62301</name>
</gene>
<feature type="transmembrane region" description="Helical" evidence="1">
    <location>
        <begin position="234"/>
        <end position="253"/>
    </location>
</feature>
<evidence type="ECO:0000256" key="1">
    <source>
        <dbReference type="SAM" id="Phobius"/>
    </source>
</evidence>
<feature type="transmembrane region" description="Helical" evidence="1">
    <location>
        <begin position="81"/>
        <end position="106"/>
    </location>
</feature>
<dbReference type="OrthoDB" id="3357408at2759"/>
<organism evidence="2 3">
    <name type="scientific">Amanita thiersii Skay4041</name>
    <dbReference type="NCBI Taxonomy" id="703135"/>
    <lineage>
        <taxon>Eukaryota</taxon>
        <taxon>Fungi</taxon>
        <taxon>Dikarya</taxon>
        <taxon>Basidiomycota</taxon>
        <taxon>Agaricomycotina</taxon>
        <taxon>Agaricomycetes</taxon>
        <taxon>Agaricomycetidae</taxon>
        <taxon>Agaricales</taxon>
        <taxon>Pluteineae</taxon>
        <taxon>Amanitaceae</taxon>
        <taxon>Amanita</taxon>
    </lineage>
</organism>
<dbReference type="EMBL" id="KZ302017">
    <property type="protein sequence ID" value="PFH49893.1"/>
    <property type="molecule type" value="Genomic_DNA"/>
</dbReference>
<keyword evidence="3" id="KW-1185">Reference proteome</keyword>
<feature type="transmembrane region" description="Helical" evidence="1">
    <location>
        <begin position="6"/>
        <end position="30"/>
    </location>
</feature>